<evidence type="ECO:0000313" key="4">
    <source>
        <dbReference type="EMBL" id="RNI29491.1"/>
    </source>
</evidence>
<comment type="similarity">
    <text evidence="1 3">Belongs to the short-chain dehydrogenases/reductases (SDR) family.</text>
</comment>
<organism evidence="4 5">
    <name type="scientific">Rufibacter immobilis</name>
    <dbReference type="NCBI Taxonomy" id="1348778"/>
    <lineage>
        <taxon>Bacteria</taxon>
        <taxon>Pseudomonadati</taxon>
        <taxon>Bacteroidota</taxon>
        <taxon>Cytophagia</taxon>
        <taxon>Cytophagales</taxon>
        <taxon>Hymenobacteraceae</taxon>
        <taxon>Rufibacter</taxon>
    </lineage>
</organism>
<dbReference type="PRINTS" id="PR00080">
    <property type="entry name" value="SDRFAMILY"/>
</dbReference>
<dbReference type="PANTHER" id="PTHR44196">
    <property type="entry name" value="DEHYDROGENASE/REDUCTASE SDR FAMILY MEMBER 7B"/>
    <property type="match status" value="1"/>
</dbReference>
<dbReference type="AlphaFoldDB" id="A0A3M9MVD4"/>
<dbReference type="PRINTS" id="PR00081">
    <property type="entry name" value="GDHRDH"/>
</dbReference>
<evidence type="ECO:0000256" key="1">
    <source>
        <dbReference type="ARBA" id="ARBA00006484"/>
    </source>
</evidence>
<dbReference type="EMBL" id="RJJE01000009">
    <property type="protein sequence ID" value="RNI29491.1"/>
    <property type="molecule type" value="Genomic_DNA"/>
</dbReference>
<gene>
    <name evidence="4" type="ORF">EFA69_08005</name>
</gene>
<dbReference type="Gene3D" id="3.40.50.720">
    <property type="entry name" value="NAD(P)-binding Rossmann-like Domain"/>
    <property type="match status" value="1"/>
</dbReference>
<dbReference type="Proteomes" id="UP000271010">
    <property type="component" value="Unassembled WGS sequence"/>
</dbReference>
<name>A0A3M9MVD4_9BACT</name>
<keyword evidence="2" id="KW-0560">Oxidoreductase</keyword>
<proteinExistence type="inferred from homology"/>
<dbReference type="InterPro" id="IPR020904">
    <property type="entry name" value="Sc_DH/Rdtase_CS"/>
</dbReference>
<dbReference type="PANTHER" id="PTHR44196:SF1">
    <property type="entry name" value="DEHYDROGENASE_REDUCTASE SDR FAMILY MEMBER 7B"/>
    <property type="match status" value="1"/>
</dbReference>
<evidence type="ECO:0000256" key="3">
    <source>
        <dbReference type="RuleBase" id="RU000363"/>
    </source>
</evidence>
<dbReference type="OrthoDB" id="9775296at2"/>
<dbReference type="PROSITE" id="PS00061">
    <property type="entry name" value="ADH_SHORT"/>
    <property type="match status" value="1"/>
</dbReference>
<dbReference type="SUPFAM" id="SSF51735">
    <property type="entry name" value="NAD(P)-binding Rossmann-fold domains"/>
    <property type="match status" value="1"/>
</dbReference>
<accession>A0A3M9MVD4</accession>
<comment type="caution">
    <text evidence="4">The sequence shown here is derived from an EMBL/GenBank/DDBJ whole genome shotgun (WGS) entry which is preliminary data.</text>
</comment>
<dbReference type="GO" id="GO:0016020">
    <property type="term" value="C:membrane"/>
    <property type="evidence" value="ECO:0007669"/>
    <property type="project" value="TreeGrafter"/>
</dbReference>
<evidence type="ECO:0000256" key="2">
    <source>
        <dbReference type="ARBA" id="ARBA00023002"/>
    </source>
</evidence>
<keyword evidence="5" id="KW-1185">Reference proteome</keyword>
<dbReference type="NCBIfam" id="NF004792">
    <property type="entry name" value="PRK06139.1"/>
    <property type="match status" value="1"/>
</dbReference>
<dbReference type="RefSeq" id="WP_123132577.1">
    <property type="nucleotide sequence ID" value="NZ_RJJE01000009.1"/>
</dbReference>
<evidence type="ECO:0000313" key="5">
    <source>
        <dbReference type="Proteomes" id="UP000271010"/>
    </source>
</evidence>
<dbReference type="Pfam" id="PF00106">
    <property type="entry name" value="adh_short"/>
    <property type="match status" value="1"/>
</dbReference>
<sequence>MEKDAQRPLADKVVVITGASSGIGRATALTFAQQGATLILAARRKEILEQLVADCMQRGSKALAVPTDVTQPQDLPALAEAALALAGKIDVWVNNAGSGAIGEYEQVPMAAHEQVIQINLLGYMRGAHAVLPIFKRQEYGLLINTVSLGAFAPMPYGVSYAASKYGLRGFSEALRAELLKYPKIRISDVFPAFIDTPGFQHGGNYIGKKLKPAPPVYDAQLVADTIVELVHHYKPGVMAGGFGYVARISNSLFPALTRKLAARFMEKYFAVAEAVPVTHGHLFESSWVGTDVSGGWQEPKKPQAGKIALAVAGAAALLYVVSRNGKSRNA</sequence>
<dbReference type="GO" id="GO:0016491">
    <property type="term" value="F:oxidoreductase activity"/>
    <property type="evidence" value="ECO:0007669"/>
    <property type="project" value="UniProtKB-KW"/>
</dbReference>
<reference evidence="4 5" key="1">
    <citation type="submission" date="2018-11" db="EMBL/GenBank/DDBJ databases">
        <title>Rufibacter latericius sp. nov., isolated from water in Baiyang Lake.</title>
        <authorList>
            <person name="Yang Y."/>
        </authorList>
    </citation>
    <scope>NUCLEOTIDE SEQUENCE [LARGE SCALE GENOMIC DNA]</scope>
    <source>
        <strain evidence="4 5">MCC P1</strain>
    </source>
</reference>
<dbReference type="InterPro" id="IPR036291">
    <property type="entry name" value="NAD(P)-bd_dom_sf"/>
</dbReference>
<dbReference type="InterPro" id="IPR002347">
    <property type="entry name" value="SDR_fam"/>
</dbReference>
<protein>
    <submittedName>
        <fullName evidence="4">SDR family oxidoreductase</fullName>
    </submittedName>
</protein>